<evidence type="ECO:0000259" key="1">
    <source>
        <dbReference type="Pfam" id="PF09348"/>
    </source>
</evidence>
<dbReference type="PANTHER" id="PTHR34202">
    <property type="entry name" value="UPF0548 PROTEIN"/>
    <property type="match status" value="1"/>
</dbReference>
<dbReference type="Proteomes" id="UP000663760">
    <property type="component" value="Chromosome 2"/>
</dbReference>
<evidence type="ECO:0000313" key="4">
    <source>
        <dbReference type="Proteomes" id="UP000663760"/>
    </source>
</evidence>
<protein>
    <recommendedName>
        <fullName evidence="1">DUF1990 domain-containing protein</fullName>
    </recommendedName>
</protein>
<keyword evidence="4" id="KW-1185">Reference proteome</keyword>
<evidence type="ECO:0000313" key="3">
    <source>
        <dbReference type="EMBL" id="CAA7391482.1"/>
    </source>
</evidence>
<name>A0A7I8IE34_SPIIN</name>
<accession>A0A7I8IE34</accession>
<dbReference type="AlphaFoldDB" id="A0A7I8IE34"/>
<feature type="domain" description="DUF1990" evidence="1">
    <location>
        <begin position="51"/>
        <end position="215"/>
    </location>
</feature>
<gene>
    <name evidence="2" type="ORF">SI7747_02002590</name>
    <name evidence="3" type="ORF">SI8410_02002779</name>
</gene>
<proteinExistence type="predicted"/>
<organism evidence="2">
    <name type="scientific">Spirodela intermedia</name>
    <name type="common">Intermediate duckweed</name>
    <dbReference type="NCBI Taxonomy" id="51605"/>
    <lineage>
        <taxon>Eukaryota</taxon>
        <taxon>Viridiplantae</taxon>
        <taxon>Streptophyta</taxon>
        <taxon>Embryophyta</taxon>
        <taxon>Tracheophyta</taxon>
        <taxon>Spermatophyta</taxon>
        <taxon>Magnoliopsida</taxon>
        <taxon>Liliopsida</taxon>
        <taxon>Araceae</taxon>
        <taxon>Lemnoideae</taxon>
        <taxon>Spirodela</taxon>
    </lineage>
</organism>
<dbReference type="EMBL" id="LR743589">
    <property type="protein sequence ID" value="CAA2616368.1"/>
    <property type="molecule type" value="Genomic_DNA"/>
</dbReference>
<dbReference type="EMBL" id="LR746265">
    <property type="protein sequence ID" value="CAA7391482.1"/>
    <property type="molecule type" value="Genomic_DNA"/>
</dbReference>
<dbReference type="OrthoDB" id="46304at2759"/>
<dbReference type="InterPro" id="IPR018960">
    <property type="entry name" value="DUF1990"/>
</dbReference>
<reference evidence="2" key="1">
    <citation type="submission" date="2019-12" db="EMBL/GenBank/DDBJ databases">
        <authorList>
            <person name="Scholz U."/>
            <person name="Mascher M."/>
            <person name="Fiebig A."/>
        </authorList>
    </citation>
    <scope>NUCLEOTIDE SEQUENCE</scope>
</reference>
<dbReference type="Pfam" id="PF09348">
    <property type="entry name" value="DUF1990"/>
    <property type="match status" value="1"/>
</dbReference>
<sequence>MVLFLSWRPPSPQRQKACVDASGGAFNYDAHYRGASEGAASDEAEAALARGGFHVNRARVLLGSGADTFRRAKSALCAWRHFRLGWAFVEEETPVEKGTKFCVCVKEILPWMAMPLQIAYVADASSGGESAGLASGTGELRRPSGNSKASFSFGSGTLRGHLLAGEERFSVEWDDNDQVFYEIFSFSKPAHMLSAIGYPYVRLRQKHFAQESGRAILKHLASEKPTE</sequence>
<evidence type="ECO:0000313" key="2">
    <source>
        <dbReference type="EMBL" id="CAA2616368.1"/>
    </source>
</evidence>
<dbReference type="PANTHER" id="PTHR34202:SF1">
    <property type="entry name" value="UPF0548 PROTEIN"/>
    <property type="match status" value="1"/>
</dbReference>